<dbReference type="RefSeq" id="WP_200981668.1">
    <property type="nucleotide sequence ID" value="NZ_CP064654.1"/>
</dbReference>
<dbReference type="Gene3D" id="3.30.300.30">
    <property type="match status" value="1"/>
</dbReference>
<protein>
    <submittedName>
        <fullName evidence="3">AMP-binding protein</fullName>
    </submittedName>
</protein>
<dbReference type="Proteomes" id="UP000594459">
    <property type="component" value="Chromosome"/>
</dbReference>
<dbReference type="InterPro" id="IPR000873">
    <property type="entry name" value="AMP-dep_synth/lig_dom"/>
</dbReference>
<dbReference type="GO" id="GO:0016878">
    <property type="term" value="F:acid-thiol ligase activity"/>
    <property type="evidence" value="ECO:0007669"/>
    <property type="project" value="UniProtKB-ARBA"/>
</dbReference>
<organism evidence="3 4">
    <name type="scientific">Qipengyuania soli</name>
    <dbReference type="NCBI Taxonomy" id="2782568"/>
    <lineage>
        <taxon>Bacteria</taxon>
        <taxon>Pseudomonadati</taxon>
        <taxon>Pseudomonadota</taxon>
        <taxon>Alphaproteobacteria</taxon>
        <taxon>Sphingomonadales</taxon>
        <taxon>Erythrobacteraceae</taxon>
        <taxon>Qipengyuania</taxon>
    </lineage>
</organism>
<reference evidence="3 4" key="1">
    <citation type="submission" date="2020-11" db="EMBL/GenBank/DDBJ databases">
        <title>The genome sequence of Erythrobacter sp. 6D36.</title>
        <authorList>
            <person name="Liu Y."/>
        </authorList>
    </citation>
    <scope>NUCLEOTIDE SEQUENCE [LARGE SCALE GENOMIC DNA]</scope>
    <source>
        <strain evidence="3 4">6D36</strain>
    </source>
</reference>
<evidence type="ECO:0000313" key="4">
    <source>
        <dbReference type="Proteomes" id="UP000594459"/>
    </source>
</evidence>
<dbReference type="InterPro" id="IPR045851">
    <property type="entry name" value="AMP-bd_C_sf"/>
</dbReference>
<dbReference type="KEGG" id="qso:IRL76_12595"/>
<dbReference type="AlphaFoldDB" id="A0A7S8F3U7"/>
<dbReference type="PROSITE" id="PS00455">
    <property type="entry name" value="AMP_BINDING"/>
    <property type="match status" value="1"/>
</dbReference>
<dbReference type="SUPFAM" id="SSF56801">
    <property type="entry name" value="Acetyl-CoA synthetase-like"/>
    <property type="match status" value="1"/>
</dbReference>
<dbReference type="InterPro" id="IPR050237">
    <property type="entry name" value="ATP-dep_AMP-bd_enzyme"/>
</dbReference>
<feature type="domain" description="AMP-binding enzyme C-terminal" evidence="2">
    <location>
        <begin position="471"/>
        <end position="546"/>
    </location>
</feature>
<feature type="domain" description="AMP-dependent synthetase/ligase" evidence="1">
    <location>
        <begin position="28"/>
        <end position="417"/>
    </location>
</feature>
<accession>A0A7S8F3U7</accession>
<proteinExistence type="predicted"/>
<gene>
    <name evidence="3" type="ORF">IRL76_12595</name>
</gene>
<dbReference type="PANTHER" id="PTHR43767:SF1">
    <property type="entry name" value="NONRIBOSOMAL PEPTIDE SYNTHASE PES1 (EUROFUNG)-RELATED"/>
    <property type="match status" value="1"/>
</dbReference>
<dbReference type="InterPro" id="IPR020845">
    <property type="entry name" value="AMP-binding_CS"/>
</dbReference>
<dbReference type="PANTHER" id="PTHR43767">
    <property type="entry name" value="LONG-CHAIN-FATTY-ACID--COA LIGASE"/>
    <property type="match status" value="1"/>
</dbReference>
<dbReference type="Pfam" id="PF13193">
    <property type="entry name" value="AMP-binding_C"/>
    <property type="match status" value="1"/>
</dbReference>
<evidence type="ECO:0000313" key="3">
    <source>
        <dbReference type="EMBL" id="QPC98664.1"/>
    </source>
</evidence>
<dbReference type="Pfam" id="PF00501">
    <property type="entry name" value="AMP-binding"/>
    <property type="match status" value="1"/>
</dbReference>
<dbReference type="EMBL" id="CP064654">
    <property type="protein sequence ID" value="QPC98664.1"/>
    <property type="molecule type" value="Genomic_DNA"/>
</dbReference>
<dbReference type="Gene3D" id="3.40.50.12780">
    <property type="entry name" value="N-terminal domain of ligase-like"/>
    <property type="match status" value="1"/>
</dbReference>
<keyword evidence="4" id="KW-1185">Reference proteome</keyword>
<dbReference type="InterPro" id="IPR025110">
    <property type="entry name" value="AMP-bd_C"/>
</dbReference>
<evidence type="ECO:0000259" key="2">
    <source>
        <dbReference type="Pfam" id="PF13193"/>
    </source>
</evidence>
<name>A0A7S8F3U7_9SPHN</name>
<sequence length="558" mass="60213">MDVSKLPNYHPVPWATHFDAIALPEMFARTKDRSPAAPLLHFLGRTYSYDELFRDTVAFAQALRMHGIGDGDRVGLFLPNVPSYVVAYYGAMMAGAVVVNFSPLYTVDELSAQVADSGTRLLVTVDVPELYGKAEAVLRSTSLEMLVVSSLSGMLPTLKGLALRLFARSKVARVAYGDGILDWADLLKEGGTRRNEPLPEIDPHGLALLQYTGGTTGTPKGAMLTHANLSINAQQTAGLNPFGDPAGEVFMGALPFFHVFANTALLNHAVVTGASIAMVPRFETKQVLQTIEKYGATGFPGVPTMFQALLDHPDLAKTDLSTLKVCISGGAPLAGPLREKWEAATGVRLVEGYGLTESSGVVSANPYAGKRKPGTIGQVVMRTEVLLLDKEDATIIAPDGEPGELALHGPQIMQGYWNRPEAAKDVFVEHHGKRWLRTGDVATVDDEGFLEIVDRIKDMIAVGGFKVFPSQVEDVLLENKAVKEALVIGVPDAYLGERPRAYVTLNAGATATGEDLAAWLNGRIGKHERVESIVVRHELPKTMIGKLDRKALRAEVLD</sequence>
<evidence type="ECO:0000259" key="1">
    <source>
        <dbReference type="Pfam" id="PF00501"/>
    </source>
</evidence>
<dbReference type="InterPro" id="IPR042099">
    <property type="entry name" value="ANL_N_sf"/>
</dbReference>